<evidence type="ECO:0008006" key="4">
    <source>
        <dbReference type="Google" id="ProtNLM"/>
    </source>
</evidence>
<dbReference type="PANTHER" id="PTHR37171:SF1">
    <property type="entry name" value="SERINE_THREONINE-PROTEIN KINASE YRZF-RELATED"/>
    <property type="match status" value="1"/>
</dbReference>
<dbReference type="SUPFAM" id="SSF56112">
    <property type="entry name" value="Protein kinase-like (PK-like)"/>
    <property type="match status" value="1"/>
</dbReference>
<dbReference type="InterPro" id="IPR052396">
    <property type="entry name" value="Meiotic_Drive_Suppr_Kinase"/>
</dbReference>
<dbReference type="Proteomes" id="UP000253664">
    <property type="component" value="Unassembled WGS sequence"/>
</dbReference>
<dbReference type="OrthoDB" id="8905873at2759"/>
<evidence type="ECO:0000313" key="3">
    <source>
        <dbReference type="Proteomes" id="UP000253664"/>
    </source>
</evidence>
<feature type="compositionally biased region" description="Polar residues" evidence="1">
    <location>
        <begin position="828"/>
        <end position="838"/>
    </location>
</feature>
<protein>
    <recommendedName>
        <fullName evidence="4">Protein kinase domain-containing protein</fullName>
    </recommendedName>
</protein>
<dbReference type="PANTHER" id="PTHR37171">
    <property type="entry name" value="SERINE/THREONINE-PROTEIN KINASE YRZF-RELATED"/>
    <property type="match status" value="1"/>
</dbReference>
<dbReference type="STRING" id="1330021.A0A367LSF0"/>
<name>A0A367LSF0_9HYPO</name>
<sequence length="857" mass="96984">MEGLNDMEELRKRIRELEQGRQEAERRADEQQQGRQEAERRADEQQQGRQEAERRAAEQQQGRQEVERRADRRVEAAERRAAEVEEQTRSTTFDEYIAACHHGVFSRMEVERDARLRSKGTITNPRNKLCPDFIKPWSLFLNLQKNVFDTLYGHLSVDSRAFESKHFLAALGNRVATRPIADEKGLEYFLHNSVEDPVRNLVSSLRRVDNLHHEFNMGNGIVFENHPHNISDVSDEVVEREQPTTPPQASQQALPPTANQLRPDQICIYRTGNEGAELRTMVYVCEYKAPHKLTAPHLRAGLREMDIYKEVVNRATIPKSIDPDGCFRYHAERLTASALTQTYHYMIEAGLGYGLLTTGEAIVFLHVNWTEPGTLYYHLAEPAFEVAAHKEHVQSSSAVGQLLAFTLMALGQPGEQMIRRQDQRDAAKAKLNSWMEDFEMILQAMSPDERKPPADSESNYAPKTYRNFDRTPAMKRKKRLFKCGKMSVGSSEDETSDEDGPPHTPSPDVRRPRGGATANAPRRSQRLLLAQKSREEGEQEVEESFCTQACLLGLVRGGALDRRCPNVASHCGSEAYSRKHRVSHAKWLQLLTEQMRRTLDGGIEKLGKGGARGVLFKVTLLAYGYTFVCKGTVNAFVPDLEHEAAVYKRLEPVQGVHVPVFLGAVDLRKVGRTYYYDHRVYVIHMTCLSWGGNTVTGVGLGDPCLQDKALASLRAVHRWGVLHKDVRSPNIVVNDAADGVMFIDFERAVLLYNSSRKKKKKKKKIESANGEDDGSEARRDEYRKFMMHGDQEPLGRQEQACTTSPSSVDDSPFSAVYSSASLTTKQESFTYNKSQSRDSIVFAPPPPIRKTTKERKN</sequence>
<comment type="caution">
    <text evidence="2">The sequence shown here is derived from an EMBL/GenBank/DDBJ whole genome shotgun (WGS) entry which is preliminary data.</text>
</comment>
<accession>A0A367LSF0</accession>
<dbReference type="EMBL" id="LKCN02000001">
    <property type="protein sequence ID" value="RCI17317.1"/>
    <property type="molecule type" value="Genomic_DNA"/>
</dbReference>
<evidence type="ECO:0000313" key="2">
    <source>
        <dbReference type="EMBL" id="RCI17317.1"/>
    </source>
</evidence>
<organism evidence="2 3">
    <name type="scientific">Ophiocordyceps polyrhachis-furcata BCC 54312</name>
    <dbReference type="NCBI Taxonomy" id="1330021"/>
    <lineage>
        <taxon>Eukaryota</taxon>
        <taxon>Fungi</taxon>
        <taxon>Dikarya</taxon>
        <taxon>Ascomycota</taxon>
        <taxon>Pezizomycotina</taxon>
        <taxon>Sordariomycetes</taxon>
        <taxon>Hypocreomycetidae</taxon>
        <taxon>Hypocreales</taxon>
        <taxon>Ophiocordycipitaceae</taxon>
        <taxon>Ophiocordyceps</taxon>
    </lineage>
</organism>
<feature type="region of interest" description="Disordered" evidence="1">
    <location>
        <begin position="789"/>
        <end position="813"/>
    </location>
</feature>
<feature type="compositionally biased region" description="Low complexity" evidence="1">
    <location>
        <begin position="247"/>
        <end position="257"/>
    </location>
</feature>
<dbReference type="AlphaFoldDB" id="A0A367LSF0"/>
<dbReference type="InterPro" id="IPR011009">
    <property type="entry name" value="Kinase-like_dom_sf"/>
</dbReference>
<proteinExistence type="predicted"/>
<feature type="compositionally biased region" description="Basic and acidic residues" evidence="1">
    <location>
        <begin position="64"/>
        <end position="88"/>
    </location>
</feature>
<feature type="compositionally biased region" description="Polar residues" evidence="1">
    <location>
        <begin position="799"/>
        <end position="809"/>
    </location>
</feature>
<feature type="region of interest" description="Disordered" evidence="1">
    <location>
        <begin position="234"/>
        <end position="257"/>
    </location>
</feature>
<dbReference type="CDD" id="cd06503">
    <property type="entry name" value="ATP-synt_Fo_b"/>
    <property type="match status" value="1"/>
</dbReference>
<feature type="region of interest" description="Disordered" evidence="1">
    <location>
        <begin position="446"/>
        <end position="525"/>
    </location>
</feature>
<feature type="region of interest" description="Disordered" evidence="1">
    <location>
        <begin position="828"/>
        <end position="857"/>
    </location>
</feature>
<keyword evidence="3" id="KW-1185">Reference proteome</keyword>
<gene>
    <name evidence="2" type="ORF">L249_3238</name>
</gene>
<feature type="compositionally biased region" description="Basic residues" evidence="1">
    <location>
        <begin position="473"/>
        <end position="482"/>
    </location>
</feature>
<dbReference type="SUPFAM" id="SSF57997">
    <property type="entry name" value="Tropomyosin"/>
    <property type="match status" value="1"/>
</dbReference>
<feature type="compositionally biased region" description="Basic and acidic residues" evidence="1">
    <location>
        <begin position="8"/>
        <end position="57"/>
    </location>
</feature>
<evidence type="ECO:0000256" key="1">
    <source>
        <dbReference type="SAM" id="MobiDB-lite"/>
    </source>
</evidence>
<feature type="region of interest" description="Disordered" evidence="1">
    <location>
        <begin position="1"/>
        <end position="88"/>
    </location>
</feature>
<reference evidence="2 3" key="1">
    <citation type="journal article" date="2015" name="BMC Genomics">
        <title>Insights from the genome of Ophiocordyceps polyrhachis-furcata to pathogenicity and host specificity in insect fungi.</title>
        <authorList>
            <person name="Wichadakul D."/>
            <person name="Kobmoo N."/>
            <person name="Ingsriswang S."/>
            <person name="Tangphatsornruang S."/>
            <person name="Chantasingh D."/>
            <person name="Luangsa-ard J.J."/>
            <person name="Eurwilaichitr L."/>
        </authorList>
    </citation>
    <scope>NUCLEOTIDE SEQUENCE [LARGE SCALE GENOMIC DNA]</scope>
    <source>
        <strain evidence="2 3">BCC 54312</strain>
    </source>
</reference>